<evidence type="ECO:0000313" key="2">
    <source>
        <dbReference type="EMBL" id="OAN13723.1"/>
    </source>
</evidence>
<dbReference type="Pfam" id="PF03473">
    <property type="entry name" value="MOSC"/>
    <property type="match status" value="1"/>
</dbReference>
<dbReference type="GO" id="GO:0030170">
    <property type="term" value="F:pyridoxal phosphate binding"/>
    <property type="evidence" value="ECO:0007669"/>
    <property type="project" value="InterPro"/>
</dbReference>
<dbReference type="OrthoDB" id="9786134at2"/>
<dbReference type="SUPFAM" id="SSF50800">
    <property type="entry name" value="PK beta-barrel domain-like"/>
    <property type="match status" value="1"/>
</dbReference>
<dbReference type="PROSITE" id="PS51340">
    <property type="entry name" value="MOSC"/>
    <property type="match status" value="1"/>
</dbReference>
<dbReference type="GO" id="GO:0030151">
    <property type="term" value="F:molybdenum ion binding"/>
    <property type="evidence" value="ECO:0007669"/>
    <property type="project" value="InterPro"/>
</dbReference>
<dbReference type="InterPro" id="IPR005302">
    <property type="entry name" value="MoCF_Sase_C"/>
</dbReference>
<dbReference type="RefSeq" id="WP_068332265.1">
    <property type="nucleotide sequence ID" value="NZ_LVHF01000028.1"/>
</dbReference>
<dbReference type="AlphaFoldDB" id="A0A178KAQ1"/>
<dbReference type="PANTHER" id="PTHR30212">
    <property type="entry name" value="PROTEIN YIIM"/>
    <property type="match status" value="1"/>
</dbReference>
<reference evidence="2 3" key="1">
    <citation type="submission" date="2016-03" db="EMBL/GenBank/DDBJ databases">
        <title>Photobacterium proteolyticum sp. nov. a protease producing bacterium isolated from ocean sediments of Laizhou Bay.</title>
        <authorList>
            <person name="Li Y."/>
        </authorList>
    </citation>
    <scope>NUCLEOTIDE SEQUENCE [LARGE SCALE GENOMIC DNA]</scope>
    <source>
        <strain evidence="2 3">R-40508</strain>
    </source>
</reference>
<dbReference type="Gene3D" id="2.40.33.20">
    <property type="entry name" value="PK beta-barrel domain-like"/>
    <property type="match status" value="1"/>
</dbReference>
<organism evidence="2 3">
    <name type="scientific">Photobacterium jeanii</name>
    <dbReference type="NCBI Taxonomy" id="858640"/>
    <lineage>
        <taxon>Bacteria</taxon>
        <taxon>Pseudomonadati</taxon>
        <taxon>Pseudomonadota</taxon>
        <taxon>Gammaproteobacteria</taxon>
        <taxon>Vibrionales</taxon>
        <taxon>Vibrionaceae</taxon>
        <taxon>Photobacterium</taxon>
    </lineage>
</organism>
<feature type="domain" description="MOSC" evidence="1">
    <location>
        <begin position="25"/>
        <end position="160"/>
    </location>
</feature>
<dbReference type="STRING" id="858640.A3K86_14230"/>
<dbReference type="InterPro" id="IPR011037">
    <property type="entry name" value="Pyrv_Knase-like_insert_dom_sf"/>
</dbReference>
<dbReference type="InterPro" id="IPR005163">
    <property type="entry name" value="Tri_helical_YiiM-like"/>
</dbReference>
<protein>
    <submittedName>
        <fullName evidence="2">Sulfurase</fullName>
    </submittedName>
</protein>
<dbReference type="GO" id="GO:0003824">
    <property type="term" value="F:catalytic activity"/>
    <property type="evidence" value="ECO:0007669"/>
    <property type="project" value="InterPro"/>
</dbReference>
<gene>
    <name evidence="2" type="ORF">A3K86_14230</name>
</gene>
<name>A0A178KAQ1_9GAMM</name>
<keyword evidence="3" id="KW-1185">Reference proteome</keyword>
<dbReference type="PANTHER" id="PTHR30212:SF2">
    <property type="entry name" value="PROTEIN YIIM"/>
    <property type="match status" value="1"/>
</dbReference>
<dbReference type="InterPro" id="IPR052353">
    <property type="entry name" value="Benzoxazolinone_Detox_Enz"/>
</dbReference>
<dbReference type="EMBL" id="LVHF01000028">
    <property type="protein sequence ID" value="OAN13723.1"/>
    <property type="molecule type" value="Genomic_DNA"/>
</dbReference>
<evidence type="ECO:0000313" key="3">
    <source>
        <dbReference type="Proteomes" id="UP000078503"/>
    </source>
</evidence>
<comment type="caution">
    <text evidence="2">The sequence shown here is derived from an EMBL/GenBank/DDBJ whole genome shotgun (WGS) entry which is preliminary data.</text>
</comment>
<evidence type="ECO:0000259" key="1">
    <source>
        <dbReference type="PROSITE" id="PS51340"/>
    </source>
</evidence>
<dbReference type="Proteomes" id="UP000078503">
    <property type="component" value="Unassembled WGS sequence"/>
</dbReference>
<proteinExistence type="predicted"/>
<accession>A0A178KAQ1</accession>
<sequence>MSQQIQLFKGKVNTRFGFESGLDKQAITERVFLSELGLEGDECADPKHHGGSERALHQYPAEHYDYWQLQFPDRGWQAPGMGENLSSRGMTESTVCIGDRYQWGEAIIEVSQPRSPCYKLNKRWNAEGMSEQMQQLSYCGWLYRVVQTGWVSQDDELVLLSRCDDALTVKQVADYFFNDPLNQQGLARIVACETLTEKWRLTAQKRLATNEVEVWDYRLFGELRQTQ</sequence>
<dbReference type="Pfam" id="PF03475">
    <property type="entry name" value="YiiM_3-alpha"/>
    <property type="match status" value="1"/>
</dbReference>